<dbReference type="EC" id="2.3.1.20" evidence="4"/>
<feature type="compositionally biased region" description="Basic and acidic residues" evidence="12">
    <location>
        <begin position="28"/>
        <end position="54"/>
    </location>
</feature>
<feature type="transmembrane region" description="Helical" evidence="13">
    <location>
        <begin position="555"/>
        <end position="574"/>
    </location>
</feature>
<keyword evidence="5" id="KW-0808">Transferase</keyword>
<feature type="transmembrane region" description="Helical" evidence="13">
    <location>
        <begin position="452"/>
        <end position="471"/>
    </location>
</feature>
<evidence type="ECO:0000256" key="8">
    <source>
        <dbReference type="ARBA" id="ARBA00022989"/>
    </source>
</evidence>
<evidence type="ECO:0000256" key="12">
    <source>
        <dbReference type="SAM" id="MobiDB-lite"/>
    </source>
</evidence>
<keyword evidence="6 13" id="KW-0812">Transmembrane</keyword>
<dbReference type="PANTHER" id="PTHR10408">
    <property type="entry name" value="STEROL O-ACYLTRANSFERASE"/>
    <property type="match status" value="1"/>
</dbReference>
<feature type="region of interest" description="Disordered" evidence="12">
    <location>
        <begin position="28"/>
        <end position="82"/>
    </location>
</feature>
<dbReference type="GO" id="GO:0005789">
    <property type="term" value="C:endoplasmic reticulum membrane"/>
    <property type="evidence" value="ECO:0007669"/>
    <property type="project" value="UniProtKB-SubCell"/>
</dbReference>
<feature type="transmembrane region" description="Helical" evidence="13">
    <location>
        <begin position="586"/>
        <end position="611"/>
    </location>
</feature>
<evidence type="ECO:0000256" key="11">
    <source>
        <dbReference type="ARBA" id="ARBA00023568"/>
    </source>
</evidence>
<keyword evidence="9 13" id="KW-0472">Membrane</keyword>
<comment type="caution">
    <text evidence="14">The sequence shown here is derived from an EMBL/GenBank/DDBJ whole genome shotgun (WGS) entry which is preliminary data.</text>
</comment>
<dbReference type="OrthoDB" id="10039049at2759"/>
<evidence type="ECO:0000256" key="9">
    <source>
        <dbReference type="ARBA" id="ARBA00023136"/>
    </source>
</evidence>
<dbReference type="AlphaFoldDB" id="A0A4U0XDB5"/>
<dbReference type="Proteomes" id="UP000309340">
    <property type="component" value="Unassembled WGS sequence"/>
</dbReference>
<evidence type="ECO:0000256" key="7">
    <source>
        <dbReference type="ARBA" id="ARBA00022824"/>
    </source>
</evidence>
<proteinExistence type="inferred from homology"/>
<feature type="region of interest" description="Disordered" evidence="12">
    <location>
        <begin position="135"/>
        <end position="160"/>
    </location>
</feature>
<feature type="region of interest" description="Disordered" evidence="12">
    <location>
        <begin position="96"/>
        <end position="118"/>
    </location>
</feature>
<dbReference type="Pfam" id="PF03062">
    <property type="entry name" value="MBOAT"/>
    <property type="match status" value="1"/>
</dbReference>
<dbReference type="GO" id="GO:0004144">
    <property type="term" value="F:diacylglycerol O-acyltransferase activity"/>
    <property type="evidence" value="ECO:0007669"/>
    <property type="project" value="UniProtKB-EC"/>
</dbReference>
<dbReference type="EMBL" id="NAJQ01000213">
    <property type="protein sequence ID" value="TKA74804.1"/>
    <property type="molecule type" value="Genomic_DNA"/>
</dbReference>
<keyword evidence="7" id="KW-0256">Endoplasmic reticulum</keyword>
<organism evidence="14 15">
    <name type="scientific">Friedmanniomyces simplex</name>
    <dbReference type="NCBI Taxonomy" id="329884"/>
    <lineage>
        <taxon>Eukaryota</taxon>
        <taxon>Fungi</taxon>
        <taxon>Dikarya</taxon>
        <taxon>Ascomycota</taxon>
        <taxon>Pezizomycotina</taxon>
        <taxon>Dothideomycetes</taxon>
        <taxon>Dothideomycetidae</taxon>
        <taxon>Mycosphaerellales</taxon>
        <taxon>Teratosphaeriaceae</taxon>
        <taxon>Friedmanniomyces</taxon>
    </lineage>
</organism>
<accession>A0A4U0XDB5</accession>
<comment type="subcellular location">
    <subcellularLocation>
        <location evidence="1">Endoplasmic reticulum membrane</location>
        <topology evidence="1">Multi-pass membrane protein</topology>
    </subcellularLocation>
</comment>
<reference evidence="14 15" key="1">
    <citation type="submission" date="2017-03" db="EMBL/GenBank/DDBJ databases">
        <title>Genomes of endolithic fungi from Antarctica.</title>
        <authorList>
            <person name="Coleine C."/>
            <person name="Masonjones S."/>
            <person name="Stajich J.E."/>
        </authorList>
    </citation>
    <scope>NUCLEOTIDE SEQUENCE [LARGE SCALE GENOMIC DNA]</scope>
    <source>
        <strain evidence="14 15">CCFEE 5184</strain>
    </source>
</reference>
<feature type="transmembrane region" description="Helical" evidence="13">
    <location>
        <begin position="411"/>
        <end position="432"/>
    </location>
</feature>
<feature type="transmembrane region" description="Helical" evidence="13">
    <location>
        <begin position="522"/>
        <end position="543"/>
    </location>
</feature>
<dbReference type="GO" id="GO:0019432">
    <property type="term" value="P:triglyceride biosynthetic process"/>
    <property type="evidence" value="ECO:0007669"/>
    <property type="project" value="TreeGrafter"/>
</dbReference>
<evidence type="ECO:0000313" key="14">
    <source>
        <dbReference type="EMBL" id="TKA74804.1"/>
    </source>
</evidence>
<evidence type="ECO:0000256" key="4">
    <source>
        <dbReference type="ARBA" id="ARBA00013244"/>
    </source>
</evidence>
<dbReference type="InterPro" id="IPR014371">
    <property type="entry name" value="Oat_ACAT_DAG_ARE"/>
</dbReference>
<evidence type="ECO:0000256" key="2">
    <source>
        <dbReference type="ARBA" id="ARBA00005189"/>
    </source>
</evidence>
<evidence type="ECO:0000313" key="15">
    <source>
        <dbReference type="Proteomes" id="UP000309340"/>
    </source>
</evidence>
<feature type="transmembrane region" description="Helical" evidence="13">
    <location>
        <begin position="238"/>
        <end position="262"/>
    </location>
</feature>
<keyword evidence="15" id="KW-1185">Reference proteome</keyword>
<evidence type="ECO:0000256" key="3">
    <source>
        <dbReference type="ARBA" id="ARBA00009010"/>
    </source>
</evidence>
<comment type="similarity">
    <text evidence="3">Belongs to the membrane-bound acyltransferase family. Sterol o-acyltransferase subfamily.</text>
</comment>
<evidence type="ECO:0000256" key="13">
    <source>
        <dbReference type="SAM" id="Phobius"/>
    </source>
</evidence>
<dbReference type="PANTHER" id="PTHR10408:SF7">
    <property type="entry name" value="DIACYLGLYCEROL O-ACYLTRANSFERASE 1"/>
    <property type="match status" value="1"/>
</dbReference>
<sequence>MANELIAPVASSIRLQSLTLEEAREVVRRNREREAARGQIKQEFKKEKRSHAEVIEDDETVEDDAEVSFEGERRKRSRDSRDSGVEIIDLCGDGDPQIEGVIARTSSPPPLEDRDADSLTAEEARELVRRMRAQQDEQVRIKREKRARSVADDDDAVTDNHHGAKQYKHTFAIHSQTRTSRLSSDAESPPSFFGFRNLMGVGLVASNLRLMIENFKKYGLLVTLSGAQVGPGDWAHFWTLYLLTPCFLLVAYLIEAAAARYAKSKVAERKRAGGAKDAQRVEQHKRYLFSTWRVIAFYHGFNATLMLVIATYEVYYNIHNPGLAAFAELHAVIVWLKVCSYAFTNRDMRHAYVNADPAGTLVLPELYRSCAYPKNITLRNLSYFWWAPTLVYQPVYPMTDRRRWDFVAKRLLEFLILSIVIWIACAQYAVPLLQNSLDEIANLNLIGIFERVLKLSTISLVCWLAGFFALFQSALNLLAEILCFGDREFYGDWWNSSDLRSYWTSWNKPVTHFMKRHIYAPMVGRGVPPVLAQIITFLFSGLLHELLVGVPTHNILGVAFLGMMVQIPLILLTDPLSRMTGHNGKLAGNLIFWMTFCFLGQPFAAICYFFAWQAKFGTHNRPEWPLGLGDTKT</sequence>
<evidence type="ECO:0000256" key="6">
    <source>
        <dbReference type="ARBA" id="ARBA00022692"/>
    </source>
</evidence>
<evidence type="ECO:0000256" key="10">
    <source>
        <dbReference type="ARBA" id="ARBA00023315"/>
    </source>
</evidence>
<feature type="compositionally biased region" description="Acidic residues" evidence="12">
    <location>
        <begin position="55"/>
        <end position="69"/>
    </location>
</feature>
<feature type="compositionally biased region" description="Basic and acidic residues" evidence="12">
    <location>
        <begin position="135"/>
        <end position="151"/>
    </location>
</feature>
<evidence type="ECO:0000256" key="1">
    <source>
        <dbReference type="ARBA" id="ARBA00004477"/>
    </source>
</evidence>
<name>A0A4U0XDB5_9PEZI</name>
<evidence type="ECO:0000256" key="5">
    <source>
        <dbReference type="ARBA" id="ARBA00022679"/>
    </source>
</evidence>
<comment type="function">
    <text evidence="11">Sterol O-acyltransferase that catalyzes the formation of stery esters.</text>
</comment>
<keyword evidence="10" id="KW-0012">Acyltransferase</keyword>
<dbReference type="STRING" id="329884.A0A4U0XDB5"/>
<feature type="transmembrane region" description="Helical" evidence="13">
    <location>
        <begin position="322"/>
        <end position="343"/>
    </location>
</feature>
<gene>
    <name evidence="14" type="ORF">B0A55_05830</name>
</gene>
<protein>
    <recommendedName>
        <fullName evidence="4">diacylglycerol O-acyltransferase</fullName>
        <ecNumber evidence="4">2.3.1.20</ecNumber>
    </recommendedName>
</protein>
<dbReference type="InterPro" id="IPR004299">
    <property type="entry name" value="MBOAT_fam"/>
</dbReference>
<comment type="pathway">
    <text evidence="2">Lipid metabolism.</text>
</comment>
<keyword evidence="8 13" id="KW-1133">Transmembrane helix</keyword>
<feature type="transmembrane region" description="Helical" evidence="13">
    <location>
        <begin position="295"/>
        <end position="316"/>
    </location>
</feature>